<evidence type="ECO:0000313" key="3">
    <source>
        <dbReference type="Proteomes" id="UP000095228"/>
    </source>
</evidence>
<sequence length="159" mass="17507">MTPPPAIPPEVSLREVRVSDLPILFEHQLDLEAARLAAFPSRDRAAFMAHWTKIMANPSGLVRTILCNGTVAGNIGAWNDGADRLVGYWIGREFWHRGIASAALVQFLDHEPTRPLWAHVVAYNAASIRVLQKAGFTQAGKEPCELPGGTPSEELIFKR</sequence>
<protein>
    <recommendedName>
        <fullName evidence="1">N-acetyltransferase domain-containing protein</fullName>
    </recommendedName>
</protein>
<dbReference type="STRING" id="1838286.Verru16b_00239"/>
<dbReference type="RefSeq" id="WP_218918797.1">
    <property type="nucleotide sequence ID" value="NZ_CP016094.1"/>
</dbReference>
<dbReference type="KEGG" id="obg:Verru16b_00239"/>
<feature type="domain" description="N-acetyltransferase" evidence="1">
    <location>
        <begin position="11"/>
        <end position="159"/>
    </location>
</feature>
<dbReference type="InterPro" id="IPR016181">
    <property type="entry name" value="Acyl_CoA_acyltransferase"/>
</dbReference>
<dbReference type="PANTHER" id="PTHR43328">
    <property type="entry name" value="ACETYLTRANSFERASE-RELATED"/>
    <property type="match status" value="1"/>
</dbReference>
<organism evidence="2 3">
    <name type="scientific">Lacunisphaera limnophila</name>
    <dbReference type="NCBI Taxonomy" id="1838286"/>
    <lineage>
        <taxon>Bacteria</taxon>
        <taxon>Pseudomonadati</taxon>
        <taxon>Verrucomicrobiota</taxon>
        <taxon>Opitutia</taxon>
        <taxon>Opitutales</taxon>
        <taxon>Opitutaceae</taxon>
        <taxon>Lacunisphaera</taxon>
    </lineage>
</organism>
<dbReference type="SUPFAM" id="SSF55729">
    <property type="entry name" value="Acyl-CoA N-acyltransferases (Nat)"/>
    <property type="match status" value="1"/>
</dbReference>
<evidence type="ECO:0000313" key="2">
    <source>
        <dbReference type="EMBL" id="AOS43196.1"/>
    </source>
</evidence>
<dbReference type="Pfam" id="PF13302">
    <property type="entry name" value="Acetyltransf_3"/>
    <property type="match status" value="1"/>
</dbReference>
<dbReference type="EMBL" id="CP016094">
    <property type="protein sequence ID" value="AOS43196.1"/>
    <property type="molecule type" value="Genomic_DNA"/>
</dbReference>
<gene>
    <name evidence="2" type="ORF">Verru16b_00239</name>
</gene>
<name>A0A1I7PHV0_9BACT</name>
<keyword evidence="3" id="KW-1185">Reference proteome</keyword>
<proteinExistence type="predicted"/>
<dbReference type="Proteomes" id="UP000095228">
    <property type="component" value="Chromosome"/>
</dbReference>
<dbReference type="GO" id="GO:0016747">
    <property type="term" value="F:acyltransferase activity, transferring groups other than amino-acyl groups"/>
    <property type="evidence" value="ECO:0007669"/>
    <property type="project" value="InterPro"/>
</dbReference>
<dbReference type="InterPro" id="IPR000182">
    <property type="entry name" value="GNAT_dom"/>
</dbReference>
<dbReference type="AlphaFoldDB" id="A0A1I7PHV0"/>
<dbReference type="PROSITE" id="PS51186">
    <property type="entry name" value="GNAT"/>
    <property type="match status" value="1"/>
</dbReference>
<dbReference type="PANTHER" id="PTHR43328:SF1">
    <property type="entry name" value="N-ACETYLTRANSFERASE DOMAIN-CONTAINING PROTEIN"/>
    <property type="match status" value="1"/>
</dbReference>
<reference evidence="2 3" key="1">
    <citation type="submission" date="2016-06" db="EMBL/GenBank/DDBJ databases">
        <title>Three novel species with peptidoglycan cell walls form the new genus Lacunisphaera gen. nov. in the family Opitutaceae of the verrucomicrobial subdivision 4.</title>
        <authorList>
            <person name="Rast P."/>
            <person name="Gloeckner I."/>
            <person name="Jogler M."/>
            <person name="Boedeker C."/>
            <person name="Jeske O."/>
            <person name="Wiegand S."/>
            <person name="Reinhardt R."/>
            <person name="Schumann P."/>
            <person name="Rohde M."/>
            <person name="Spring S."/>
            <person name="Gloeckner F.O."/>
            <person name="Jogler C."/>
        </authorList>
    </citation>
    <scope>NUCLEOTIDE SEQUENCE [LARGE SCALE GENOMIC DNA]</scope>
    <source>
        <strain evidence="2 3">IG16b</strain>
    </source>
</reference>
<accession>A0A1I7PHV0</accession>
<evidence type="ECO:0000259" key="1">
    <source>
        <dbReference type="PROSITE" id="PS51186"/>
    </source>
</evidence>
<dbReference type="Gene3D" id="3.40.630.30">
    <property type="match status" value="1"/>
</dbReference>